<feature type="transmembrane region" description="Helical" evidence="1">
    <location>
        <begin position="40"/>
        <end position="62"/>
    </location>
</feature>
<dbReference type="EMBL" id="ML996102">
    <property type="protein sequence ID" value="KAF2739902.1"/>
    <property type="molecule type" value="Genomic_DNA"/>
</dbReference>
<dbReference type="InterPro" id="IPR011990">
    <property type="entry name" value="TPR-like_helical_dom_sf"/>
</dbReference>
<evidence type="ECO:0000256" key="1">
    <source>
        <dbReference type="SAM" id="Phobius"/>
    </source>
</evidence>
<evidence type="ECO:0008006" key="4">
    <source>
        <dbReference type="Google" id="ProtNLM"/>
    </source>
</evidence>
<sequence>MQTLWSRAARIPGTCKCFSCLSNTTSALARRTRPTAVKGAWAFGTPTSTFVYTVIFAAGLAIDGGAKRNRTKQWDDAFAALNEEMAKAAQRRKENMARSAGKEATVDNITPADEVILDSDNSQLVHDSCTNCDPIQRVEAQLNRLDWDKIQRAVGTELVVSPRVDIPPETFVPAYQVEDDLCRLLQYDSRFPSTQKLEWSANTGRALDRSKLPPQSLWSLDQARDRALRKRLSWKKLAYQEVAIALLVHRLLHRAFFTPMGKHHYIPNDVFNLLSTPVKTILSLSVIAFEQIEQQLLDYFRSIMNTYGTASGEEIARLKMESRDIRTVIPKYHQDDDGDFYATTAEMNAAIKHVVSQHKERPNALEISLIVAKVCHNLLVSSAPPDVQTFNILITAFGGWDLRWFTHTVVVASFRCHIRPNEITCAAILNHYIKTRDPNGFVKYIEKMRGMKRKAVMLAHPRTKMPEEFLVREKERKVILKVHSSPLVFKVLMYGVLKFAGFERAMDVYSDMKTEGWGLDVLGLEKFLTNCVYRADWEGGQLIWLEICSIATRSKKAHVERAFATMLSLCSVCGKKKASDQLVRETEERKLLTLRILEYATQTTRVAKHMTEKQRQLNGLAGYAAEDVLDAFAGYRTDFFDPSVLEVVESEMQGDNPLEVD</sequence>
<dbReference type="Proteomes" id="UP000799444">
    <property type="component" value="Unassembled WGS sequence"/>
</dbReference>
<keyword evidence="3" id="KW-1185">Reference proteome</keyword>
<comment type="caution">
    <text evidence="2">The sequence shown here is derived from an EMBL/GenBank/DDBJ whole genome shotgun (WGS) entry which is preliminary data.</text>
</comment>
<keyword evidence="1" id="KW-0472">Membrane</keyword>
<reference evidence="2" key="1">
    <citation type="journal article" date="2020" name="Stud. Mycol.">
        <title>101 Dothideomycetes genomes: a test case for predicting lifestyles and emergence of pathogens.</title>
        <authorList>
            <person name="Haridas S."/>
            <person name="Albert R."/>
            <person name="Binder M."/>
            <person name="Bloem J."/>
            <person name="Labutti K."/>
            <person name="Salamov A."/>
            <person name="Andreopoulos B."/>
            <person name="Baker S."/>
            <person name="Barry K."/>
            <person name="Bills G."/>
            <person name="Bluhm B."/>
            <person name="Cannon C."/>
            <person name="Castanera R."/>
            <person name="Culley D."/>
            <person name="Daum C."/>
            <person name="Ezra D."/>
            <person name="Gonzalez J."/>
            <person name="Henrissat B."/>
            <person name="Kuo A."/>
            <person name="Liang C."/>
            <person name="Lipzen A."/>
            <person name="Lutzoni F."/>
            <person name="Magnuson J."/>
            <person name="Mondo S."/>
            <person name="Nolan M."/>
            <person name="Ohm R."/>
            <person name="Pangilinan J."/>
            <person name="Park H.-J."/>
            <person name="Ramirez L."/>
            <person name="Alfaro M."/>
            <person name="Sun H."/>
            <person name="Tritt A."/>
            <person name="Yoshinaga Y."/>
            <person name="Zwiers L.-H."/>
            <person name="Turgeon B."/>
            <person name="Goodwin S."/>
            <person name="Spatafora J."/>
            <person name="Crous P."/>
            <person name="Grigoriev I."/>
        </authorList>
    </citation>
    <scope>NUCLEOTIDE SEQUENCE</scope>
    <source>
        <strain evidence="2">CBS 125425</strain>
    </source>
</reference>
<proteinExistence type="predicted"/>
<protein>
    <recommendedName>
        <fullName evidence="4">Pentatricopeptide repeat protein</fullName>
    </recommendedName>
</protein>
<name>A0A9P4V4T6_9PLEO</name>
<evidence type="ECO:0000313" key="3">
    <source>
        <dbReference type="Proteomes" id="UP000799444"/>
    </source>
</evidence>
<accession>A0A9P4V4T6</accession>
<gene>
    <name evidence="2" type="ORF">EJ04DRAFT_508354</name>
</gene>
<dbReference type="AlphaFoldDB" id="A0A9P4V4T6"/>
<keyword evidence="1" id="KW-0812">Transmembrane</keyword>
<organism evidence="2 3">
    <name type="scientific">Polyplosphaeria fusca</name>
    <dbReference type="NCBI Taxonomy" id="682080"/>
    <lineage>
        <taxon>Eukaryota</taxon>
        <taxon>Fungi</taxon>
        <taxon>Dikarya</taxon>
        <taxon>Ascomycota</taxon>
        <taxon>Pezizomycotina</taxon>
        <taxon>Dothideomycetes</taxon>
        <taxon>Pleosporomycetidae</taxon>
        <taxon>Pleosporales</taxon>
        <taxon>Tetraplosphaeriaceae</taxon>
        <taxon>Polyplosphaeria</taxon>
    </lineage>
</organism>
<dbReference type="Gene3D" id="1.25.40.10">
    <property type="entry name" value="Tetratricopeptide repeat domain"/>
    <property type="match status" value="1"/>
</dbReference>
<dbReference type="OrthoDB" id="185373at2759"/>
<evidence type="ECO:0000313" key="2">
    <source>
        <dbReference type="EMBL" id="KAF2739902.1"/>
    </source>
</evidence>
<keyword evidence="1" id="KW-1133">Transmembrane helix</keyword>